<dbReference type="AlphaFoldDB" id="A0A147BLG6"/>
<name>A0A147BLG6_IXORI</name>
<feature type="non-terminal residue" evidence="2">
    <location>
        <position position="1"/>
    </location>
</feature>
<dbReference type="Gene3D" id="3.60.10.10">
    <property type="entry name" value="Endonuclease/exonuclease/phosphatase"/>
    <property type="match status" value="1"/>
</dbReference>
<dbReference type="GO" id="GO:0003964">
    <property type="term" value="F:RNA-directed DNA polymerase activity"/>
    <property type="evidence" value="ECO:0007669"/>
    <property type="project" value="UniProtKB-KW"/>
</dbReference>
<keyword evidence="2" id="KW-0695">RNA-directed DNA polymerase</keyword>
<protein>
    <submittedName>
        <fullName evidence="2">Putative rna-directed dna polymerase from mobile element jockey-like protein</fullName>
    </submittedName>
</protein>
<dbReference type="Pfam" id="PF14529">
    <property type="entry name" value="Exo_endo_phos_2"/>
    <property type="match status" value="1"/>
</dbReference>
<proteinExistence type="predicted"/>
<dbReference type="InterPro" id="IPR005135">
    <property type="entry name" value="Endo/exonuclease/phosphatase"/>
</dbReference>
<feature type="domain" description="Reverse transcriptase" evidence="1">
    <location>
        <begin position="391"/>
        <end position="659"/>
    </location>
</feature>
<sequence>QGSAEMIWCKITIDNTSLLIGAVYRPPGSHISFLEDLKNYMLSHVHSNDKIILAGDFNLPHIDWKYLSAGSPDRESSECLLDIAFIFDLEQLVLSPTRIQGESESILDLTFVSHELSNSSEVSIEEGISDHKSVLLTLPFKPVSYKPVNKQNVFDFDKADDNSILDVLGENYEGFVSFSCIPHANLNTLWGKFKDIAEECINRFVPKRIINPGKASPWISREIIQLGRKINRLRKASKRAHSNQPSRTLQRLVAEHKGKIKHAKFHYHSTTLVNFIKTSPAKFWRHISPKRVSLDSFFVDGILTQDSKTIATGFNRYFASVFSIDNGEAPIFLHCNHDVSLSDLVISEEGVLKLLISLDCKKTQGPDMLPNAFLKRYAPWIAKYLCIIFEKSLSNADLPSDWKIAKIQPIHKKGKETDLSNYRPISITSQCCKILEQIIGKHITSFLDQHQILSSHQHGFRRGYSTTTQLLLTVHDFASALNKNKQVDVIFLDLAKAFDVVSHTKLLQKLHTIFKNDQVLNWLHAFLKNRLQFVSFGGSSSASNRCSVTSGVPQGSSLSPLLFLLFINDLCSNIDVNIKLFADDCILYSIIDSPDDQLKLNMCLSKVASWCRTWQMNLNPSKCVSMSITLKKHPYLFNYSVDGHTLNNVSEYKYLGITISNNLSWNSHIASVTSKATCKLWQLKRSLKFATPEVKLLAYKTLIRPTLEYARVVWDPYTVVNIEKLEMVQRKALRFIFNKYGRYDSPTSLMKQTDLTPLSQRAITDRLKTLFQIITDSLHINTDNMFSFTTRTNTRASHPRYINNFQIRINCFKNSFFPRTISDWNSLHPSITNSDSLENFLHRLAAL</sequence>
<organism evidence="2">
    <name type="scientific">Ixodes ricinus</name>
    <name type="common">Common tick</name>
    <name type="synonym">Acarus ricinus</name>
    <dbReference type="NCBI Taxonomy" id="34613"/>
    <lineage>
        <taxon>Eukaryota</taxon>
        <taxon>Metazoa</taxon>
        <taxon>Ecdysozoa</taxon>
        <taxon>Arthropoda</taxon>
        <taxon>Chelicerata</taxon>
        <taxon>Arachnida</taxon>
        <taxon>Acari</taxon>
        <taxon>Parasitiformes</taxon>
        <taxon>Ixodida</taxon>
        <taxon>Ixodoidea</taxon>
        <taxon>Ixodidae</taxon>
        <taxon>Ixodinae</taxon>
        <taxon>Ixodes</taxon>
    </lineage>
</organism>
<evidence type="ECO:0000313" key="2">
    <source>
        <dbReference type="EMBL" id="JAR91628.1"/>
    </source>
</evidence>
<dbReference type="InterPro" id="IPR036691">
    <property type="entry name" value="Endo/exonu/phosph_ase_sf"/>
</dbReference>
<keyword evidence="2" id="KW-0548">Nucleotidyltransferase</keyword>
<reference evidence="2" key="1">
    <citation type="journal article" date="2018" name="PLoS Negl. Trop. Dis.">
        <title>Sialome diversity of ticks revealed by RNAseq of single tick salivary glands.</title>
        <authorList>
            <person name="Perner J."/>
            <person name="Kropackova S."/>
            <person name="Kopacek P."/>
            <person name="Ribeiro J.M."/>
        </authorList>
    </citation>
    <scope>NUCLEOTIDE SEQUENCE</scope>
    <source>
        <strain evidence="2">Siblings of single egg batch collected in Ceske Budejovice</strain>
        <tissue evidence="2">Salivary glands</tissue>
    </source>
</reference>
<dbReference type="Pfam" id="PF00078">
    <property type="entry name" value="RVT_1"/>
    <property type="match status" value="1"/>
</dbReference>
<dbReference type="SUPFAM" id="SSF56219">
    <property type="entry name" value="DNase I-like"/>
    <property type="match status" value="1"/>
</dbReference>
<dbReference type="PANTHER" id="PTHR33332">
    <property type="entry name" value="REVERSE TRANSCRIPTASE DOMAIN-CONTAINING PROTEIN"/>
    <property type="match status" value="1"/>
</dbReference>
<dbReference type="InterPro" id="IPR000477">
    <property type="entry name" value="RT_dom"/>
</dbReference>
<dbReference type="InterPro" id="IPR043502">
    <property type="entry name" value="DNA/RNA_pol_sf"/>
</dbReference>
<evidence type="ECO:0000259" key="1">
    <source>
        <dbReference type="PROSITE" id="PS50878"/>
    </source>
</evidence>
<keyword evidence="2" id="KW-0808">Transferase</keyword>
<dbReference type="SUPFAM" id="SSF56672">
    <property type="entry name" value="DNA/RNA polymerases"/>
    <property type="match status" value="1"/>
</dbReference>
<dbReference type="EMBL" id="GEGO01003776">
    <property type="protein sequence ID" value="JAR91628.1"/>
    <property type="molecule type" value="Transcribed_RNA"/>
</dbReference>
<accession>A0A147BLG6</accession>
<dbReference type="PROSITE" id="PS50878">
    <property type="entry name" value="RT_POL"/>
    <property type="match status" value="1"/>
</dbReference>
<dbReference type="CDD" id="cd01650">
    <property type="entry name" value="RT_nLTR_like"/>
    <property type="match status" value="1"/>
</dbReference>